<sequence>MCIPSKCTEAWVVAALFGQKDDSILVEIECNAAIENYLAQKPARERLIRNRNGKMKKITKRYAEYAEQITKKWSYIIEQCTQAKQFNDRIIDLKLSKNKNG</sequence>
<gene>
    <name evidence="1" type="ORF">OMM_07387</name>
</gene>
<dbReference type="EMBL" id="ATBP01000123">
    <property type="protein sequence ID" value="ETR72676.1"/>
    <property type="molecule type" value="Genomic_DNA"/>
</dbReference>
<dbReference type="AlphaFoldDB" id="A0A1V1PD25"/>
<evidence type="ECO:0000313" key="1">
    <source>
        <dbReference type="EMBL" id="ETR72676.1"/>
    </source>
</evidence>
<organism evidence="1 2">
    <name type="scientific">Candidatus Magnetoglobus multicellularis str. Araruama</name>
    <dbReference type="NCBI Taxonomy" id="890399"/>
    <lineage>
        <taxon>Bacteria</taxon>
        <taxon>Pseudomonadati</taxon>
        <taxon>Thermodesulfobacteriota</taxon>
        <taxon>Desulfobacteria</taxon>
        <taxon>Desulfobacterales</taxon>
        <taxon>Desulfobacteraceae</taxon>
        <taxon>Candidatus Magnetoglobus</taxon>
    </lineage>
</organism>
<protein>
    <submittedName>
        <fullName evidence="1">Uncharacterized protein</fullName>
    </submittedName>
</protein>
<evidence type="ECO:0000313" key="2">
    <source>
        <dbReference type="Proteomes" id="UP000189670"/>
    </source>
</evidence>
<reference evidence="2" key="1">
    <citation type="submission" date="2012-11" db="EMBL/GenBank/DDBJ databases">
        <authorList>
            <person name="Lucero-Rivera Y.E."/>
            <person name="Tovar-Ramirez D."/>
        </authorList>
    </citation>
    <scope>NUCLEOTIDE SEQUENCE [LARGE SCALE GENOMIC DNA]</scope>
    <source>
        <strain evidence="2">Araruama</strain>
    </source>
</reference>
<name>A0A1V1PD25_9BACT</name>
<accession>A0A1V1PD25</accession>
<dbReference type="Proteomes" id="UP000189670">
    <property type="component" value="Unassembled WGS sequence"/>
</dbReference>
<comment type="caution">
    <text evidence="1">The sequence shown here is derived from an EMBL/GenBank/DDBJ whole genome shotgun (WGS) entry which is preliminary data.</text>
</comment>
<proteinExistence type="predicted"/>